<evidence type="ECO:0000313" key="2">
    <source>
        <dbReference type="EMBL" id="AZZ57212.1"/>
    </source>
</evidence>
<feature type="region of interest" description="Disordered" evidence="1">
    <location>
        <begin position="1"/>
        <end position="74"/>
    </location>
</feature>
<dbReference type="EMBL" id="CP028130">
    <property type="protein sequence ID" value="AZZ57212.1"/>
    <property type="molecule type" value="Genomic_DNA"/>
</dbReference>
<protein>
    <submittedName>
        <fullName evidence="2">DUF2188 domain-containing protein</fullName>
    </submittedName>
</protein>
<name>A0AAD1AF35_9MICO</name>
<accession>A0AAD1AF35</accession>
<dbReference type="Pfam" id="PF09954">
    <property type="entry name" value="DUF2188"/>
    <property type="match status" value="1"/>
</dbReference>
<dbReference type="Proteomes" id="UP000283946">
    <property type="component" value="Chromosome"/>
</dbReference>
<dbReference type="KEGG" id="ria:C7V51_16050"/>
<dbReference type="InterPro" id="IPR018691">
    <property type="entry name" value="DUF2188"/>
</dbReference>
<evidence type="ECO:0000313" key="3">
    <source>
        <dbReference type="Proteomes" id="UP000283946"/>
    </source>
</evidence>
<dbReference type="AlphaFoldDB" id="A0AAD1AF35"/>
<reference evidence="2 3" key="1">
    <citation type="submission" date="2018-03" db="EMBL/GenBank/DDBJ databases">
        <title>Bacteriophage NCPPB3778 and a type I-E CRISPR drive the evolution of the US Biological Select Agent, Rathayibacter toxicus.</title>
        <authorList>
            <person name="Davis E.W.II."/>
            <person name="Tabima J.F."/>
            <person name="Weisberg A.J."/>
            <person name="Dantas Lopes L."/>
            <person name="Wiseman M.S."/>
            <person name="Wiseman M.S."/>
            <person name="Pupko T."/>
            <person name="Belcher M.S."/>
            <person name="Sechler A.J."/>
            <person name="Tancos M.A."/>
            <person name="Schroeder B.K."/>
            <person name="Murray T.D."/>
            <person name="Luster D.G."/>
            <person name="Schneider W.L."/>
            <person name="Rogers E."/>
            <person name="Andreote F.D."/>
            <person name="Grunwald N.J."/>
            <person name="Putnam M.L."/>
            <person name="Chang J.H."/>
        </authorList>
    </citation>
    <scope>NUCLEOTIDE SEQUENCE [LARGE SCALE GENOMIC DNA]</scope>
    <source>
        <strain evidence="2 3">NCCPB 2253</strain>
    </source>
</reference>
<proteinExistence type="predicted"/>
<gene>
    <name evidence="2" type="ORF">C7V51_16050</name>
</gene>
<dbReference type="RefSeq" id="WP_104266462.1">
    <property type="nucleotide sequence ID" value="NZ_CP028130.1"/>
</dbReference>
<organism evidence="2 3">
    <name type="scientific">Rathayibacter iranicus</name>
    <dbReference type="NCBI Taxonomy" id="59737"/>
    <lineage>
        <taxon>Bacteria</taxon>
        <taxon>Bacillati</taxon>
        <taxon>Actinomycetota</taxon>
        <taxon>Actinomycetes</taxon>
        <taxon>Micrococcales</taxon>
        <taxon>Microbacteriaceae</taxon>
        <taxon>Rathayibacter</taxon>
    </lineage>
</organism>
<evidence type="ECO:0000256" key="1">
    <source>
        <dbReference type="SAM" id="MobiDB-lite"/>
    </source>
</evidence>
<sequence>MAKGGISTYYQNGEWKSKVEGSSRAAHAGGTKVGQQAVGRGMAQEHSLEHTARNGDGLIGQKNSYGNDPNPPKG</sequence>